<dbReference type="PANTHER" id="PTHR10091:SF0">
    <property type="entry name" value="GALACTOSE MUTAROTASE"/>
    <property type="match status" value="1"/>
</dbReference>
<dbReference type="PANTHER" id="PTHR10091">
    <property type="entry name" value="ALDOSE-1-EPIMERASE"/>
    <property type="match status" value="1"/>
</dbReference>
<organism evidence="6 7">
    <name type="scientific">Tritrichomonas musculus</name>
    <dbReference type="NCBI Taxonomy" id="1915356"/>
    <lineage>
        <taxon>Eukaryota</taxon>
        <taxon>Metamonada</taxon>
        <taxon>Parabasalia</taxon>
        <taxon>Tritrichomonadida</taxon>
        <taxon>Tritrichomonadidae</taxon>
        <taxon>Tritrichomonas</taxon>
    </lineage>
</organism>
<dbReference type="InterPro" id="IPR008183">
    <property type="entry name" value="Aldose_1/G6P_1-epimerase"/>
</dbReference>
<proteinExistence type="inferred from homology"/>
<dbReference type="Proteomes" id="UP001470230">
    <property type="component" value="Unassembled WGS sequence"/>
</dbReference>
<dbReference type="Gene3D" id="2.70.98.10">
    <property type="match status" value="1"/>
</dbReference>
<keyword evidence="7" id="KW-1185">Reference proteome</keyword>
<dbReference type="InterPro" id="IPR015443">
    <property type="entry name" value="Aldose_1-epimerase"/>
</dbReference>
<dbReference type="NCBIfam" id="NF008277">
    <property type="entry name" value="PRK11055.1"/>
    <property type="match status" value="1"/>
</dbReference>
<dbReference type="PIRSF" id="PIRSF005096">
    <property type="entry name" value="GALM"/>
    <property type="match status" value="1"/>
</dbReference>
<keyword evidence="3 5" id="KW-0413">Isomerase</keyword>
<evidence type="ECO:0000256" key="4">
    <source>
        <dbReference type="ARBA" id="ARBA00023277"/>
    </source>
</evidence>
<dbReference type="InterPro" id="IPR047215">
    <property type="entry name" value="Galactose_mutarotase-like"/>
</dbReference>
<evidence type="ECO:0000256" key="3">
    <source>
        <dbReference type="ARBA" id="ARBA00023235"/>
    </source>
</evidence>
<dbReference type="Pfam" id="PF01263">
    <property type="entry name" value="Aldose_epim"/>
    <property type="match status" value="1"/>
</dbReference>
<dbReference type="CDD" id="cd09019">
    <property type="entry name" value="galactose_mutarotase_like"/>
    <property type="match status" value="1"/>
</dbReference>
<evidence type="ECO:0000256" key="5">
    <source>
        <dbReference type="PIRNR" id="PIRNR005096"/>
    </source>
</evidence>
<dbReference type="EMBL" id="JAPFFF010000067">
    <property type="protein sequence ID" value="KAK8836269.1"/>
    <property type="molecule type" value="Genomic_DNA"/>
</dbReference>
<keyword evidence="4 5" id="KW-0119">Carbohydrate metabolism</keyword>
<evidence type="ECO:0000256" key="2">
    <source>
        <dbReference type="ARBA" id="ARBA00006206"/>
    </source>
</evidence>
<comment type="similarity">
    <text evidence="2 5">Belongs to the aldose epimerase family.</text>
</comment>
<protein>
    <recommendedName>
        <fullName evidence="5">Aldose 1-epimerase</fullName>
        <ecNumber evidence="5">5.1.3.3</ecNumber>
    </recommendedName>
</protein>
<accession>A0ABR2GQR5</accession>
<dbReference type="InterPro" id="IPR014718">
    <property type="entry name" value="GH-type_carb-bd"/>
</dbReference>
<dbReference type="InterPro" id="IPR011013">
    <property type="entry name" value="Gal_mutarotase_sf_dom"/>
</dbReference>
<comment type="caution">
    <text evidence="6">The sequence shown here is derived from an EMBL/GenBank/DDBJ whole genome shotgun (WGS) entry which is preliminary data.</text>
</comment>
<gene>
    <name evidence="6" type="ORF">M9Y10_039903</name>
</gene>
<dbReference type="EC" id="5.1.3.3" evidence="5"/>
<reference evidence="6 7" key="1">
    <citation type="submission" date="2024-04" db="EMBL/GenBank/DDBJ databases">
        <title>Tritrichomonas musculus Genome.</title>
        <authorList>
            <person name="Alves-Ferreira E."/>
            <person name="Grigg M."/>
            <person name="Lorenzi H."/>
            <person name="Galac M."/>
        </authorList>
    </citation>
    <scope>NUCLEOTIDE SEQUENCE [LARGE SCALE GENOMIC DNA]</scope>
    <source>
        <strain evidence="6 7">EAF2021</strain>
    </source>
</reference>
<comment type="catalytic activity">
    <reaction evidence="5">
        <text>alpha-D-glucose = beta-D-glucose</text>
        <dbReference type="Rhea" id="RHEA:10264"/>
        <dbReference type="ChEBI" id="CHEBI:15903"/>
        <dbReference type="ChEBI" id="CHEBI:17925"/>
        <dbReference type="EC" id="5.1.3.3"/>
    </reaction>
</comment>
<evidence type="ECO:0000313" key="7">
    <source>
        <dbReference type="Proteomes" id="UP001470230"/>
    </source>
</evidence>
<evidence type="ECO:0000256" key="1">
    <source>
        <dbReference type="ARBA" id="ARBA00005028"/>
    </source>
</evidence>
<evidence type="ECO:0000313" key="6">
    <source>
        <dbReference type="EMBL" id="KAK8836269.1"/>
    </source>
</evidence>
<dbReference type="SUPFAM" id="SSF74650">
    <property type="entry name" value="Galactose mutarotase-like"/>
    <property type="match status" value="1"/>
</dbReference>
<sequence length="357" mass="39941">MPLTASGLNPEDFKCTHQNKQVTLYILTNSKGTEVCITNFGSIIVSFVVNDKNNKLTNIVLGQPNIQYYIENPTRFLGATVGRYCDRIGNGEFFLDGIKYELPKNDGFSNLHSGDLTGFHNRVFDVIEYNKSNYLHLSHTSPDGENGFPGNLTVNIYWTLTEENELILHTYATSDKPTVCSITNHSFFNLNGGNCTAMDSTLQLNCNFFLPINDKFVPTGEVRPVKNTNFDFTSPTVINERIDDPDDEQLRFASGYDHAFIVNNRFYGSLCKAAVAHSEKTGIYLELSTTLPCIQFYTGNFCDGGDGTQPGSKNDRRFAFCLEAQNLPDSPNKGHFPSSVLRPGQCYDHKIIFKAHI</sequence>
<comment type="pathway">
    <text evidence="1 5">Carbohydrate metabolism; hexose metabolism.</text>
</comment>
<name>A0ABR2GQR5_9EUKA</name>